<dbReference type="InterPro" id="IPR007325">
    <property type="entry name" value="KFase/CYL"/>
</dbReference>
<keyword evidence="3" id="KW-1185">Reference proteome</keyword>
<organism evidence="2 3">
    <name type="scientific">Crucibulum laeve</name>
    <dbReference type="NCBI Taxonomy" id="68775"/>
    <lineage>
        <taxon>Eukaryota</taxon>
        <taxon>Fungi</taxon>
        <taxon>Dikarya</taxon>
        <taxon>Basidiomycota</taxon>
        <taxon>Agaricomycotina</taxon>
        <taxon>Agaricomycetes</taxon>
        <taxon>Agaricomycetidae</taxon>
        <taxon>Agaricales</taxon>
        <taxon>Agaricineae</taxon>
        <taxon>Nidulariaceae</taxon>
        <taxon>Crucibulum</taxon>
    </lineage>
</organism>
<reference evidence="2 3" key="1">
    <citation type="journal article" date="2019" name="Nat. Ecol. Evol.">
        <title>Megaphylogeny resolves global patterns of mushroom evolution.</title>
        <authorList>
            <person name="Varga T."/>
            <person name="Krizsan K."/>
            <person name="Foldi C."/>
            <person name="Dima B."/>
            <person name="Sanchez-Garcia M."/>
            <person name="Sanchez-Ramirez S."/>
            <person name="Szollosi G.J."/>
            <person name="Szarkandi J.G."/>
            <person name="Papp V."/>
            <person name="Albert L."/>
            <person name="Andreopoulos W."/>
            <person name="Angelini C."/>
            <person name="Antonin V."/>
            <person name="Barry K.W."/>
            <person name="Bougher N.L."/>
            <person name="Buchanan P."/>
            <person name="Buyck B."/>
            <person name="Bense V."/>
            <person name="Catcheside P."/>
            <person name="Chovatia M."/>
            <person name="Cooper J."/>
            <person name="Damon W."/>
            <person name="Desjardin D."/>
            <person name="Finy P."/>
            <person name="Geml J."/>
            <person name="Haridas S."/>
            <person name="Hughes K."/>
            <person name="Justo A."/>
            <person name="Karasinski D."/>
            <person name="Kautmanova I."/>
            <person name="Kiss B."/>
            <person name="Kocsube S."/>
            <person name="Kotiranta H."/>
            <person name="LaButti K.M."/>
            <person name="Lechner B.E."/>
            <person name="Liimatainen K."/>
            <person name="Lipzen A."/>
            <person name="Lukacs Z."/>
            <person name="Mihaltcheva S."/>
            <person name="Morgado L.N."/>
            <person name="Niskanen T."/>
            <person name="Noordeloos M.E."/>
            <person name="Ohm R.A."/>
            <person name="Ortiz-Santana B."/>
            <person name="Ovrebo C."/>
            <person name="Racz N."/>
            <person name="Riley R."/>
            <person name="Savchenko A."/>
            <person name="Shiryaev A."/>
            <person name="Soop K."/>
            <person name="Spirin V."/>
            <person name="Szebenyi C."/>
            <person name="Tomsovsky M."/>
            <person name="Tulloss R.E."/>
            <person name="Uehling J."/>
            <person name="Grigoriev I.V."/>
            <person name="Vagvolgyi C."/>
            <person name="Papp T."/>
            <person name="Martin F.M."/>
            <person name="Miettinen O."/>
            <person name="Hibbett D.S."/>
            <person name="Nagy L.G."/>
        </authorList>
    </citation>
    <scope>NUCLEOTIDE SEQUENCE [LARGE SCALE GENOMIC DNA]</scope>
    <source>
        <strain evidence="2 3">CBS 166.37</strain>
    </source>
</reference>
<dbReference type="EMBL" id="ML213590">
    <property type="protein sequence ID" value="TFK44199.1"/>
    <property type="molecule type" value="Genomic_DNA"/>
</dbReference>
<protein>
    <submittedName>
        <fullName evidence="2">Putative cyclase-domain-containing protein</fullName>
    </submittedName>
</protein>
<gene>
    <name evidence="2" type="ORF">BDQ12DRAFT_730287</name>
</gene>
<dbReference type="InterPro" id="IPR037175">
    <property type="entry name" value="KFase_sf"/>
</dbReference>
<dbReference type="Proteomes" id="UP000308652">
    <property type="component" value="Unassembled WGS sequence"/>
</dbReference>
<dbReference type="AlphaFoldDB" id="A0A5C3MFK5"/>
<accession>A0A5C3MFK5</accession>
<dbReference type="GO" id="GO:0019441">
    <property type="term" value="P:L-tryptophan catabolic process to kynurenine"/>
    <property type="evidence" value="ECO:0007669"/>
    <property type="project" value="InterPro"/>
</dbReference>
<dbReference type="Gene3D" id="3.50.30.50">
    <property type="entry name" value="Putative cyclase"/>
    <property type="match status" value="1"/>
</dbReference>
<evidence type="ECO:0000313" key="2">
    <source>
        <dbReference type="EMBL" id="TFK44199.1"/>
    </source>
</evidence>
<evidence type="ECO:0000256" key="1">
    <source>
        <dbReference type="ARBA" id="ARBA00007865"/>
    </source>
</evidence>
<evidence type="ECO:0000313" key="3">
    <source>
        <dbReference type="Proteomes" id="UP000308652"/>
    </source>
</evidence>
<proteinExistence type="inferred from homology"/>
<sequence length="336" mass="37927">MAAKSAFDEVQFPEFSTLPFRDGDPEGAIWGFYEYISHAPPSFRDELGSLNLLTPARILKASQHEIQLGKVISLNWALQKPFPAGYQRKSFQHRVFKWPGRFIIDDEIQMNTQCGSQWDGLRHWGYYKTGQFYNGLPLNEIVDENGQGIETSVDKPLRNGVHKFQGKIVGRGVLLDYLSYAEKSGITFAANEQHVVTAADLDACAAAQETSFEQGDILFVRMGYILWYENANEEERIATLTAATKSVGLNQGQEEVEWLWNHHFSAVASDTPAFEVRPSMKEWDLHDYLLAMWGTPMGELFDLEELAKICKTLGRYSFFVTSSPLNIVNGIASPPK</sequence>
<name>A0A5C3MFK5_9AGAR</name>
<dbReference type="OrthoDB" id="5396at2759"/>
<dbReference type="GO" id="GO:0004061">
    <property type="term" value="F:arylformamidase activity"/>
    <property type="evidence" value="ECO:0007669"/>
    <property type="project" value="InterPro"/>
</dbReference>
<dbReference type="SUPFAM" id="SSF102198">
    <property type="entry name" value="Putative cyclase"/>
    <property type="match status" value="1"/>
</dbReference>
<comment type="similarity">
    <text evidence="1">Belongs to the Cyclase 1 superfamily.</text>
</comment>
<dbReference type="Pfam" id="PF04199">
    <property type="entry name" value="Cyclase"/>
    <property type="match status" value="1"/>
</dbReference>
<dbReference type="PANTHER" id="PTHR34861">
    <property type="match status" value="1"/>
</dbReference>